<gene>
    <name evidence="1" type="ORF">PECAL_1P13420</name>
</gene>
<accession>A0A8J2S514</accession>
<reference evidence="1" key="1">
    <citation type="submission" date="2021-11" db="EMBL/GenBank/DDBJ databases">
        <authorList>
            <consortium name="Genoscope - CEA"/>
            <person name="William W."/>
        </authorList>
    </citation>
    <scope>NUCLEOTIDE SEQUENCE</scope>
</reference>
<protein>
    <submittedName>
        <fullName evidence="1">Uncharacterized protein</fullName>
    </submittedName>
</protein>
<sequence>MHRVTSATSVLSLDDLDDDAAKAPRFTRRNYSPAAIIDGATLRHRRGAGAPALCEIVLGEARCELVGDPDACEIELVDVGFRLGVGAVRDRGICAALRGGGLPHCFEDGCLLNEGGSWVAAGKVLASTEEGYETFRDGDILRLTCDRKGAFAVERIRAKRVTFLGAISMPGAGRLRPFVLLKGLETACVRLVAPQKPWRLHDRRRTYPDEYEAAASLVDAACPALPGDALEVVMAYCRWSDFFAHD</sequence>
<organism evidence="1 2">
    <name type="scientific">Pelagomonas calceolata</name>
    <dbReference type="NCBI Taxonomy" id="35677"/>
    <lineage>
        <taxon>Eukaryota</taxon>
        <taxon>Sar</taxon>
        <taxon>Stramenopiles</taxon>
        <taxon>Ochrophyta</taxon>
        <taxon>Pelagophyceae</taxon>
        <taxon>Pelagomonadales</taxon>
        <taxon>Pelagomonadaceae</taxon>
        <taxon>Pelagomonas</taxon>
    </lineage>
</organism>
<proteinExistence type="predicted"/>
<dbReference type="Proteomes" id="UP000789595">
    <property type="component" value="Unassembled WGS sequence"/>
</dbReference>
<comment type="caution">
    <text evidence="1">The sequence shown here is derived from an EMBL/GenBank/DDBJ whole genome shotgun (WGS) entry which is preliminary data.</text>
</comment>
<evidence type="ECO:0000313" key="1">
    <source>
        <dbReference type="EMBL" id="CAH0364947.1"/>
    </source>
</evidence>
<name>A0A8J2S514_9STRA</name>
<keyword evidence="2" id="KW-1185">Reference proteome</keyword>
<evidence type="ECO:0000313" key="2">
    <source>
        <dbReference type="Proteomes" id="UP000789595"/>
    </source>
</evidence>
<dbReference type="EMBL" id="CAKKNE010000001">
    <property type="protein sequence ID" value="CAH0364947.1"/>
    <property type="molecule type" value="Genomic_DNA"/>
</dbReference>
<dbReference type="AlphaFoldDB" id="A0A8J2S514"/>